<dbReference type="Gene3D" id="2.160.20.80">
    <property type="entry name" value="E3 ubiquitin-protein ligase SopA"/>
    <property type="match status" value="1"/>
</dbReference>
<organism evidence="2 3">
    <name type="scientific">Hypericibacter terrae</name>
    <dbReference type="NCBI Taxonomy" id="2602015"/>
    <lineage>
        <taxon>Bacteria</taxon>
        <taxon>Pseudomonadati</taxon>
        <taxon>Pseudomonadota</taxon>
        <taxon>Alphaproteobacteria</taxon>
        <taxon>Rhodospirillales</taxon>
        <taxon>Dongiaceae</taxon>
        <taxon>Hypericibacter</taxon>
    </lineage>
</organism>
<sequence length="122" mass="13211">MNAARKLRPKRAAARSRGAKTGGATQPQPLIQPNMLVANADMASSTLTRIRHDHSVISETRYLNCLFSESNFEGSTFQGCGFDGCIVENASFRGVELRNCDVEGLVVDGINVGELLKQLTGR</sequence>
<dbReference type="SUPFAM" id="SSF141571">
    <property type="entry name" value="Pentapeptide repeat-like"/>
    <property type="match status" value="1"/>
</dbReference>
<dbReference type="EMBL" id="CP042906">
    <property type="protein sequence ID" value="QEX15356.1"/>
    <property type="molecule type" value="Genomic_DNA"/>
</dbReference>
<dbReference type="AlphaFoldDB" id="A0A5J6MKT9"/>
<feature type="region of interest" description="Disordered" evidence="1">
    <location>
        <begin position="1"/>
        <end position="29"/>
    </location>
</feature>
<name>A0A5J6MKT9_9PROT</name>
<dbReference type="KEGG" id="htq:FRZ44_06390"/>
<dbReference type="Proteomes" id="UP000326202">
    <property type="component" value="Chromosome"/>
</dbReference>
<protein>
    <recommendedName>
        <fullName evidence="4">Pentapeptide repeat protein</fullName>
    </recommendedName>
</protein>
<reference evidence="2 3" key="1">
    <citation type="submission" date="2019-08" db="EMBL/GenBank/DDBJ databases">
        <title>Hyperibacter terrae gen. nov., sp. nov. and Hyperibacter viscosus sp. nov., two new members in the family Rhodospirillaceae isolated from the rhizosphere of Hypericum perforatum.</title>
        <authorList>
            <person name="Noviana Z."/>
        </authorList>
    </citation>
    <scope>NUCLEOTIDE SEQUENCE [LARGE SCALE GENOMIC DNA]</scope>
    <source>
        <strain evidence="2 3">R5913</strain>
    </source>
</reference>
<evidence type="ECO:0008006" key="4">
    <source>
        <dbReference type="Google" id="ProtNLM"/>
    </source>
</evidence>
<evidence type="ECO:0000313" key="3">
    <source>
        <dbReference type="Proteomes" id="UP000326202"/>
    </source>
</evidence>
<keyword evidence="3" id="KW-1185">Reference proteome</keyword>
<dbReference type="Pfam" id="PF13576">
    <property type="entry name" value="Pentapeptide_3"/>
    <property type="match status" value="1"/>
</dbReference>
<evidence type="ECO:0000313" key="2">
    <source>
        <dbReference type="EMBL" id="QEX15356.1"/>
    </source>
</evidence>
<gene>
    <name evidence="2" type="ORF">FRZ44_06390</name>
</gene>
<evidence type="ECO:0000256" key="1">
    <source>
        <dbReference type="SAM" id="MobiDB-lite"/>
    </source>
</evidence>
<accession>A0A5J6MKT9</accession>
<proteinExistence type="predicted"/>
<dbReference type="RefSeq" id="WP_191908391.1">
    <property type="nucleotide sequence ID" value="NZ_CP042906.1"/>
</dbReference>
<feature type="compositionally biased region" description="Basic residues" evidence="1">
    <location>
        <begin position="1"/>
        <end position="18"/>
    </location>
</feature>
<dbReference type="InterPro" id="IPR001646">
    <property type="entry name" value="5peptide_repeat"/>
</dbReference>